<keyword evidence="2" id="KW-1185">Reference proteome</keyword>
<dbReference type="EMBL" id="MSPX01000019">
    <property type="protein sequence ID" value="OQP84606.1"/>
    <property type="molecule type" value="Genomic_DNA"/>
</dbReference>
<protein>
    <submittedName>
        <fullName evidence="1">Uncharacterized protein</fullName>
    </submittedName>
</protein>
<name>A0ABX3P8I4_9HYPH</name>
<gene>
    <name evidence="1" type="ORF">BTR14_18410</name>
</gene>
<accession>A0ABX3P8I4</accession>
<dbReference type="RefSeq" id="WP_081177225.1">
    <property type="nucleotide sequence ID" value="NZ_MSPX01000019.1"/>
</dbReference>
<comment type="caution">
    <text evidence="1">The sequence shown here is derived from an EMBL/GenBank/DDBJ whole genome shotgun (WGS) entry which is preliminary data.</text>
</comment>
<proteinExistence type="predicted"/>
<evidence type="ECO:0000313" key="2">
    <source>
        <dbReference type="Proteomes" id="UP000192652"/>
    </source>
</evidence>
<evidence type="ECO:0000313" key="1">
    <source>
        <dbReference type="EMBL" id="OQP84606.1"/>
    </source>
</evidence>
<sequence>MVGQIRRRALRDDGTLDPVKLDAWWRGRAHALDTFPGLHRRLDDAQTASSTMAEVARTHRQAVEEAQRGASAR</sequence>
<dbReference type="Proteomes" id="UP000192652">
    <property type="component" value="Unassembled WGS sequence"/>
</dbReference>
<organism evidence="1 2">
    <name type="scientific">Xaviernesmea rhizosphaerae</name>
    <dbReference type="NCBI Taxonomy" id="1672749"/>
    <lineage>
        <taxon>Bacteria</taxon>
        <taxon>Pseudomonadati</taxon>
        <taxon>Pseudomonadota</taxon>
        <taxon>Alphaproteobacteria</taxon>
        <taxon>Hyphomicrobiales</taxon>
        <taxon>Rhizobiaceae</taxon>
        <taxon>Rhizobium/Agrobacterium group</taxon>
        <taxon>Xaviernesmea</taxon>
    </lineage>
</organism>
<reference evidence="1 2" key="1">
    <citation type="journal article" date="2017" name="Antonie Van Leeuwenhoek">
        <title>Rhizobium rhizosphaerae sp. nov., a novel species isolated from rice rhizosphere.</title>
        <authorList>
            <person name="Zhao J.J."/>
            <person name="Zhang J."/>
            <person name="Zhang R.J."/>
            <person name="Zhang C.W."/>
            <person name="Yin H.Q."/>
            <person name="Zhang X.X."/>
        </authorList>
    </citation>
    <scope>NUCLEOTIDE SEQUENCE [LARGE SCALE GENOMIC DNA]</scope>
    <source>
        <strain evidence="1 2">RD15</strain>
    </source>
</reference>